<dbReference type="EMBL" id="JACVVK020000697">
    <property type="protein sequence ID" value="KAK7455059.1"/>
    <property type="molecule type" value="Genomic_DNA"/>
</dbReference>
<sequence length="149" mass="16040">MKPPWSHFRPDQDVDEGYLSPPAPASDSPIPSVSTIPLPVLEPSTLEPHTSSSMSSRAVGFASGQTLHCPAASNTLSEEEKLSFQHLAQRGAKPARRLSLFLDEDPLKDSGSFQSYTSHYDEAKGTTKSEHGSASTSVHSGSGIYGFWH</sequence>
<evidence type="ECO:0000313" key="3">
    <source>
        <dbReference type="Proteomes" id="UP001519460"/>
    </source>
</evidence>
<evidence type="ECO:0000256" key="1">
    <source>
        <dbReference type="SAM" id="MobiDB-lite"/>
    </source>
</evidence>
<dbReference type="Proteomes" id="UP001519460">
    <property type="component" value="Unassembled WGS sequence"/>
</dbReference>
<keyword evidence="3" id="KW-1185">Reference proteome</keyword>
<proteinExistence type="predicted"/>
<feature type="compositionally biased region" description="Polar residues" evidence="1">
    <location>
        <begin position="47"/>
        <end position="56"/>
    </location>
</feature>
<feature type="compositionally biased region" description="Basic and acidic residues" evidence="1">
    <location>
        <begin position="119"/>
        <end position="131"/>
    </location>
</feature>
<feature type="region of interest" description="Disordered" evidence="1">
    <location>
        <begin position="1"/>
        <end position="59"/>
    </location>
</feature>
<accession>A0ABD0J2T6</accession>
<feature type="compositionally biased region" description="Low complexity" evidence="1">
    <location>
        <begin position="25"/>
        <end position="34"/>
    </location>
</feature>
<gene>
    <name evidence="2" type="ORF">BaRGS_00039530</name>
</gene>
<protein>
    <submittedName>
        <fullName evidence="2">Uncharacterized protein</fullName>
    </submittedName>
</protein>
<comment type="caution">
    <text evidence="2">The sequence shown here is derived from an EMBL/GenBank/DDBJ whole genome shotgun (WGS) entry which is preliminary data.</text>
</comment>
<organism evidence="2 3">
    <name type="scientific">Batillaria attramentaria</name>
    <dbReference type="NCBI Taxonomy" id="370345"/>
    <lineage>
        <taxon>Eukaryota</taxon>
        <taxon>Metazoa</taxon>
        <taxon>Spiralia</taxon>
        <taxon>Lophotrochozoa</taxon>
        <taxon>Mollusca</taxon>
        <taxon>Gastropoda</taxon>
        <taxon>Caenogastropoda</taxon>
        <taxon>Sorbeoconcha</taxon>
        <taxon>Cerithioidea</taxon>
        <taxon>Batillariidae</taxon>
        <taxon>Batillaria</taxon>
    </lineage>
</organism>
<name>A0ABD0J2T6_9CAEN</name>
<reference evidence="2 3" key="1">
    <citation type="journal article" date="2023" name="Sci. Data">
        <title>Genome assembly of the Korean intertidal mud-creeper Batillaria attramentaria.</title>
        <authorList>
            <person name="Patra A.K."/>
            <person name="Ho P.T."/>
            <person name="Jun S."/>
            <person name="Lee S.J."/>
            <person name="Kim Y."/>
            <person name="Won Y.J."/>
        </authorList>
    </citation>
    <scope>NUCLEOTIDE SEQUENCE [LARGE SCALE GENOMIC DNA]</scope>
    <source>
        <strain evidence="2">Wonlab-2016</strain>
    </source>
</reference>
<feature type="region of interest" description="Disordered" evidence="1">
    <location>
        <begin position="112"/>
        <end position="149"/>
    </location>
</feature>
<dbReference type="AlphaFoldDB" id="A0ABD0J2T6"/>
<evidence type="ECO:0000313" key="2">
    <source>
        <dbReference type="EMBL" id="KAK7455059.1"/>
    </source>
</evidence>